<dbReference type="PANTHER" id="PTHR11361">
    <property type="entry name" value="DNA MISMATCH REPAIR PROTEIN MUTS FAMILY MEMBER"/>
    <property type="match status" value="1"/>
</dbReference>
<evidence type="ECO:0000256" key="2">
    <source>
        <dbReference type="ARBA" id="ARBA00022840"/>
    </source>
</evidence>
<feature type="domain" description="DNA mismatch repair proteins mutS family" evidence="5">
    <location>
        <begin position="56"/>
        <end position="72"/>
    </location>
</feature>
<gene>
    <name evidence="6" type="ORF">PPYR1160_LOCUS7624</name>
</gene>
<dbReference type="GO" id="GO:0006298">
    <property type="term" value="P:mismatch repair"/>
    <property type="evidence" value="ECO:0007669"/>
    <property type="project" value="InterPro"/>
</dbReference>
<dbReference type="Gene3D" id="3.40.50.300">
    <property type="entry name" value="P-loop containing nucleotide triphosphate hydrolases"/>
    <property type="match status" value="1"/>
</dbReference>
<dbReference type="InterPro" id="IPR027417">
    <property type="entry name" value="P-loop_NTPase"/>
</dbReference>
<organism evidence="6">
    <name type="scientific">Pinguiococcus pyrenoidosus</name>
    <dbReference type="NCBI Taxonomy" id="172671"/>
    <lineage>
        <taxon>Eukaryota</taxon>
        <taxon>Sar</taxon>
        <taxon>Stramenopiles</taxon>
        <taxon>Ochrophyta</taxon>
        <taxon>Pinguiophyceae</taxon>
        <taxon>Pinguiochrysidales</taxon>
        <taxon>Pinguiochrysidaceae</taxon>
        <taxon>Pinguiococcus</taxon>
    </lineage>
</organism>
<dbReference type="InterPro" id="IPR000432">
    <property type="entry name" value="DNA_mismatch_repair_MutS_C"/>
</dbReference>
<evidence type="ECO:0000256" key="1">
    <source>
        <dbReference type="ARBA" id="ARBA00022741"/>
    </source>
</evidence>
<dbReference type="AlphaFoldDB" id="A0A7R9U8H7"/>
<dbReference type="GO" id="GO:0006312">
    <property type="term" value="P:mitotic recombination"/>
    <property type="evidence" value="ECO:0007669"/>
    <property type="project" value="TreeGrafter"/>
</dbReference>
<sequence>MAQVGSFVPADEAHVCVFDSIYTRMGADDDLASGLSTFLMELTTTNRIIRNATKRSLVILDELGRGTSTHDGCALAQAALRYIATKLRPICLFVTHYPQIAQADIPGLESCHMGFLGSSKADGGVASRPSASLEDNEVTLLYKVEAGVAARSYGIHTAGLAGLPLGVLEEAARKAADARSWFEQKVADKL</sequence>
<dbReference type="Pfam" id="PF00488">
    <property type="entry name" value="MutS_V"/>
    <property type="match status" value="1"/>
</dbReference>
<dbReference type="EMBL" id="HBEA01009907">
    <property type="protein sequence ID" value="CAD8258123.1"/>
    <property type="molecule type" value="Transcribed_RNA"/>
</dbReference>
<evidence type="ECO:0000256" key="4">
    <source>
        <dbReference type="ARBA" id="ARBA00023204"/>
    </source>
</evidence>
<evidence type="ECO:0000313" key="6">
    <source>
        <dbReference type="EMBL" id="CAD8258123.1"/>
    </source>
</evidence>
<keyword evidence="4" id="KW-0227">DNA damage</keyword>
<keyword evidence="2" id="KW-0067">ATP-binding</keyword>
<dbReference type="SMART" id="SM00534">
    <property type="entry name" value="MUTSac"/>
    <property type="match status" value="1"/>
</dbReference>
<dbReference type="PROSITE" id="PS00486">
    <property type="entry name" value="DNA_MISMATCH_REPAIR_2"/>
    <property type="match status" value="1"/>
</dbReference>
<dbReference type="GO" id="GO:0030983">
    <property type="term" value="F:mismatched DNA binding"/>
    <property type="evidence" value="ECO:0007669"/>
    <property type="project" value="InterPro"/>
</dbReference>
<accession>A0A7R9U8H7</accession>
<keyword evidence="1" id="KW-0547">Nucleotide-binding</keyword>
<dbReference type="PANTHER" id="PTHR11361:SF122">
    <property type="entry name" value="DNA MISMATCH REPAIR PROTEIN MSH3"/>
    <property type="match status" value="1"/>
</dbReference>
<dbReference type="GO" id="GO:0005634">
    <property type="term" value="C:nucleus"/>
    <property type="evidence" value="ECO:0007669"/>
    <property type="project" value="TreeGrafter"/>
</dbReference>
<dbReference type="SUPFAM" id="SSF52540">
    <property type="entry name" value="P-loop containing nucleoside triphosphate hydrolases"/>
    <property type="match status" value="1"/>
</dbReference>
<proteinExistence type="predicted"/>
<dbReference type="GO" id="GO:0140664">
    <property type="term" value="F:ATP-dependent DNA damage sensor activity"/>
    <property type="evidence" value="ECO:0007669"/>
    <property type="project" value="InterPro"/>
</dbReference>
<dbReference type="GO" id="GO:0005524">
    <property type="term" value="F:ATP binding"/>
    <property type="evidence" value="ECO:0007669"/>
    <property type="project" value="UniProtKB-KW"/>
</dbReference>
<protein>
    <recommendedName>
        <fullName evidence="5">DNA mismatch repair proteins mutS family domain-containing protein</fullName>
    </recommendedName>
</protein>
<evidence type="ECO:0000256" key="3">
    <source>
        <dbReference type="ARBA" id="ARBA00023125"/>
    </source>
</evidence>
<reference evidence="6" key="1">
    <citation type="submission" date="2021-01" db="EMBL/GenBank/DDBJ databases">
        <authorList>
            <person name="Corre E."/>
            <person name="Pelletier E."/>
            <person name="Niang G."/>
            <person name="Scheremetjew M."/>
            <person name="Finn R."/>
            <person name="Kale V."/>
            <person name="Holt S."/>
            <person name="Cochrane G."/>
            <person name="Meng A."/>
            <person name="Brown T."/>
            <person name="Cohen L."/>
        </authorList>
    </citation>
    <scope>NUCLEOTIDE SEQUENCE</scope>
    <source>
        <strain evidence="6">CCMP2078</strain>
    </source>
</reference>
<evidence type="ECO:0000259" key="5">
    <source>
        <dbReference type="PROSITE" id="PS00486"/>
    </source>
</evidence>
<name>A0A7R9U8H7_9STRA</name>
<dbReference type="InterPro" id="IPR045076">
    <property type="entry name" value="MutS"/>
</dbReference>
<keyword evidence="4" id="KW-0234">DNA repair</keyword>
<keyword evidence="3" id="KW-0238">DNA-binding</keyword>